<sequence length="119" mass="12536">MSPSIAFGSGISRYRAVVALAFAVVVSLFVASVPLPPLAVVLAVVTVLYLGASAFDAVRSHPAFNLVSAAYGVLLFGLWYLISDAAGVVLLVFTALAAAGFVVEAYNYRHGTSYLRFDF</sequence>
<dbReference type="Proteomes" id="UP001596408">
    <property type="component" value="Unassembled WGS sequence"/>
</dbReference>
<keyword evidence="3" id="KW-1185">Reference proteome</keyword>
<dbReference type="GO" id="GO:0016779">
    <property type="term" value="F:nucleotidyltransferase activity"/>
    <property type="evidence" value="ECO:0007669"/>
    <property type="project" value="UniProtKB-KW"/>
</dbReference>
<keyword evidence="2" id="KW-0548">Nucleotidyltransferase</keyword>
<reference evidence="2 3" key="1">
    <citation type="journal article" date="2019" name="Int. J. Syst. Evol. Microbiol.">
        <title>The Global Catalogue of Microorganisms (GCM) 10K type strain sequencing project: providing services to taxonomists for standard genome sequencing and annotation.</title>
        <authorList>
            <consortium name="The Broad Institute Genomics Platform"/>
            <consortium name="The Broad Institute Genome Sequencing Center for Infectious Disease"/>
            <person name="Wu L."/>
            <person name="Ma J."/>
        </authorList>
    </citation>
    <scope>NUCLEOTIDE SEQUENCE [LARGE SCALE GENOMIC DNA]</scope>
    <source>
        <strain evidence="2 3">YIM 94188</strain>
    </source>
</reference>
<dbReference type="EMBL" id="JBHSXH010000015">
    <property type="protein sequence ID" value="MFC6825835.1"/>
    <property type="molecule type" value="Genomic_DNA"/>
</dbReference>
<feature type="transmembrane region" description="Helical" evidence="1">
    <location>
        <begin position="62"/>
        <end position="82"/>
    </location>
</feature>
<keyword evidence="1" id="KW-0812">Transmembrane</keyword>
<feature type="transmembrane region" description="Helical" evidence="1">
    <location>
        <begin position="88"/>
        <end position="106"/>
    </location>
</feature>
<organism evidence="2 3">
    <name type="scientific">Halopelagius fulvigenes</name>
    <dbReference type="NCBI Taxonomy" id="1198324"/>
    <lineage>
        <taxon>Archaea</taxon>
        <taxon>Methanobacteriati</taxon>
        <taxon>Methanobacteriota</taxon>
        <taxon>Stenosarchaea group</taxon>
        <taxon>Halobacteria</taxon>
        <taxon>Halobacteriales</taxon>
        <taxon>Haloferacaceae</taxon>
    </lineage>
</organism>
<proteinExistence type="predicted"/>
<keyword evidence="1" id="KW-1133">Transmembrane helix</keyword>
<keyword evidence="2" id="KW-0808">Transferase</keyword>
<evidence type="ECO:0000313" key="2">
    <source>
        <dbReference type="EMBL" id="MFC6825835.1"/>
    </source>
</evidence>
<keyword evidence="1" id="KW-0472">Membrane</keyword>
<protein>
    <submittedName>
        <fullName evidence="2">Phosphatidate cytidylyltransferase</fullName>
    </submittedName>
</protein>
<dbReference type="Pfam" id="PF26260">
    <property type="entry name" value="DUF8064"/>
    <property type="match status" value="1"/>
</dbReference>
<dbReference type="InterPro" id="IPR058377">
    <property type="entry name" value="DUF8064"/>
</dbReference>
<evidence type="ECO:0000256" key="1">
    <source>
        <dbReference type="SAM" id="Phobius"/>
    </source>
</evidence>
<dbReference type="RefSeq" id="WP_379696524.1">
    <property type="nucleotide sequence ID" value="NZ_JBHSXH010000015.1"/>
</dbReference>
<feature type="transmembrane region" description="Helical" evidence="1">
    <location>
        <begin position="12"/>
        <end position="31"/>
    </location>
</feature>
<accession>A0ABD5U424</accession>
<gene>
    <name evidence="2" type="ORF">ACFQEV_12640</name>
</gene>
<comment type="caution">
    <text evidence="2">The sequence shown here is derived from an EMBL/GenBank/DDBJ whole genome shotgun (WGS) entry which is preliminary data.</text>
</comment>
<dbReference type="AlphaFoldDB" id="A0ABD5U424"/>
<evidence type="ECO:0000313" key="3">
    <source>
        <dbReference type="Proteomes" id="UP001596408"/>
    </source>
</evidence>
<name>A0ABD5U424_9EURY</name>